<dbReference type="PANTHER" id="PTHR46545">
    <property type="entry name" value="LEUCINE-RICH REPEAT-CONTAINING PROTEIN 51"/>
    <property type="match status" value="1"/>
</dbReference>
<dbReference type="InterPro" id="IPR032675">
    <property type="entry name" value="LRR_dom_sf"/>
</dbReference>
<comment type="caution">
    <text evidence="6">The sequence shown here is derived from an EMBL/GenBank/DDBJ whole genome shotgun (WGS) entry which is preliminary data.</text>
</comment>
<dbReference type="SUPFAM" id="SSF52075">
    <property type="entry name" value="Outer arm dynein light chain 1"/>
    <property type="match status" value="1"/>
</dbReference>
<keyword evidence="5" id="KW-0677">Repeat</keyword>
<organism evidence="6 7">
    <name type="scientific">Menidia menidia</name>
    <name type="common">Atlantic silverside</name>
    <dbReference type="NCBI Taxonomy" id="238744"/>
    <lineage>
        <taxon>Eukaryota</taxon>
        <taxon>Metazoa</taxon>
        <taxon>Chordata</taxon>
        <taxon>Craniata</taxon>
        <taxon>Vertebrata</taxon>
        <taxon>Euteleostomi</taxon>
        <taxon>Actinopterygii</taxon>
        <taxon>Neopterygii</taxon>
        <taxon>Teleostei</taxon>
        <taxon>Neoteleostei</taxon>
        <taxon>Acanthomorphata</taxon>
        <taxon>Ovalentaria</taxon>
        <taxon>Atherinomorphae</taxon>
        <taxon>Atheriniformes</taxon>
        <taxon>Atherinopsidae</taxon>
        <taxon>Menidiinae</taxon>
        <taxon>Menidia</taxon>
    </lineage>
</organism>
<keyword evidence="3" id="KW-0963">Cytoplasm</keyword>
<evidence type="ECO:0000313" key="6">
    <source>
        <dbReference type="EMBL" id="CAG6004788.1"/>
    </source>
</evidence>
<protein>
    <recommendedName>
        <fullName evidence="2">Leucine-rich repeat-containing protein 51</fullName>
    </recommendedName>
</protein>
<reference evidence="6" key="1">
    <citation type="submission" date="2021-05" db="EMBL/GenBank/DDBJ databases">
        <authorList>
            <person name="Tigano A."/>
        </authorList>
    </citation>
    <scope>NUCLEOTIDE SEQUENCE</scope>
</reference>
<evidence type="ECO:0000313" key="7">
    <source>
        <dbReference type="Proteomes" id="UP000677803"/>
    </source>
</evidence>
<evidence type="ECO:0000256" key="2">
    <source>
        <dbReference type="ARBA" id="ARBA00014223"/>
    </source>
</evidence>
<dbReference type="GO" id="GO:0005737">
    <property type="term" value="C:cytoplasm"/>
    <property type="evidence" value="ECO:0007669"/>
    <property type="project" value="UniProtKB-SubCell"/>
</dbReference>
<dbReference type="PANTHER" id="PTHR46545:SF1">
    <property type="entry name" value="LEUCINE-RICH REPEAT-CONTAINING PROTEIN 51"/>
    <property type="match status" value="1"/>
</dbReference>
<name>A0A8S4BWG5_9TELE</name>
<dbReference type="Gene3D" id="3.80.10.10">
    <property type="entry name" value="Ribonuclease Inhibitor"/>
    <property type="match status" value="1"/>
</dbReference>
<proteinExistence type="predicted"/>
<dbReference type="PROSITE" id="PS51450">
    <property type="entry name" value="LRR"/>
    <property type="match status" value="2"/>
</dbReference>
<keyword evidence="7" id="KW-1185">Reference proteome</keyword>
<evidence type="ECO:0000256" key="4">
    <source>
        <dbReference type="ARBA" id="ARBA00022614"/>
    </source>
</evidence>
<evidence type="ECO:0000256" key="3">
    <source>
        <dbReference type="ARBA" id="ARBA00022490"/>
    </source>
</evidence>
<dbReference type="EMBL" id="CAJRST010037777">
    <property type="protein sequence ID" value="CAG6004788.1"/>
    <property type="molecule type" value="Genomic_DNA"/>
</dbReference>
<evidence type="ECO:0000256" key="1">
    <source>
        <dbReference type="ARBA" id="ARBA00004496"/>
    </source>
</evidence>
<gene>
    <name evidence="6" type="ORF">MMEN_LOCUS18506</name>
</gene>
<evidence type="ECO:0000256" key="5">
    <source>
        <dbReference type="ARBA" id="ARBA00022737"/>
    </source>
</evidence>
<comment type="subcellular location">
    <subcellularLocation>
        <location evidence="1">Cytoplasm</location>
    </subcellularLocation>
</comment>
<accession>A0A8S4BWG5</accession>
<dbReference type="Proteomes" id="UP000677803">
    <property type="component" value="Unassembled WGS sequence"/>
</dbReference>
<sequence>MQSKRNISILTDALTEKPSRGLRPLKKNSEGKYLSASLRLSNNNISDLYGLQRTVSHFLAEPSNLAWLDLSFNKITHIDQALCELHELRVLYLHGNNISVLSEVDTLAVLPHLHSITLHGNPVETNKTYRNRVIAALPRLKTMDFSGVTQQDRIMAKIWHGGNIRSGASKETAGSSSK</sequence>
<dbReference type="OrthoDB" id="676979at2759"/>
<dbReference type="AlphaFoldDB" id="A0A8S4BWG5"/>
<keyword evidence="4" id="KW-0433">Leucine-rich repeat</keyword>
<dbReference type="InterPro" id="IPR001611">
    <property type="entry name" value="Leu-rich_rpt"/>
</dbReference>
<dbReference type="Pfam" id="PF14580">
    <property type="entry name" value="LRR_9"/>
    <property type="match status" value="1"/>
</dbReference>